<feature type="transmembrane region" description="Helical" evidence="6">
    <location>
        <begin position="210"/>
        <end position="231"/>
    </location>
</feature>
<evidence type="ECO:0000313" key="9">
    <source>
        <dbReference type="Proteomes" id="UP000663570"/>
    </source>
</evidence>
<dbReference type="PANTHER" id="PTHR32322:SF2">
    <property type="entry name" value="EAMA DOMAIN-CONTAINING PROTEIN"/>
    <property type="match status" value="1"/>
</dbReference>
<name>A0ABX7M8D4_9RHOO</name>
<keyword evidence="3 6" id="KW-0812">Transmembrane</keyword>
<feature type="domain" description="EamA" evidence="7">
    <location>
        <begin position="153"/>
        <end position="279"/>
    </location>
</feature>
<evidence type="ECO:0000256" key="3">
    <source>
        <dbReference type="ARBA" id="ARBA00022692"/>
    </source>
</evidence>
<keyword evidence="5 6" id="KW-0472">Membrane</keyword>
<feature type="transmembrane region" description="Helical" evidence="6">
    <location>
        <begin position="123"/>
        <end position="142"/>
    </location>
</feature>
<dbReference type="PANTHER" id="PTHR32322">
    <property type="entry name" value="INNER MEMBRANE TRANSPORTER"/>
    <property type="match status" value="1"/>
</dbReference>
<dbReference type="Proteomes" id="UP000663570">
    <property type="component" value="Chromosome"/>
</dbReference>
<sequence>MRTAAPATGAYLLGFLGVASFSLTFPMTRVAVAELDPVFVGLGRAIVAALLALLVLQWQRAPWPTRHQVRRLVVVALGVVVGFPLLSAWAMRSVDSSHGAIIAGLLPLATAAGGAWRAKERPTLQWWLCAALGSALVLAHAFRVGDGQLGAADLALTGAVLAAAVGYTEGAMLAREMPAERVICWALIIAAPLILVVLLVYPLHWQPASLAAWGAFGYVSAFSMFLGFFAWYRGLAKGGIARISQIQLLQPFLTLLAAAFLFGELVEPGMWLFAAGVMTCVAIGRRMPAVPVNQGNTNSR</sequence>
<evidence type="ECO:0000256" key="6">
    <source>
        <dbReference type="SAM" id="Phobius"/>
    </source>
</evidence>
<protein>
    <submittedName>
        <fullName evidence="8">DMT family transporter</fullName>
    </submittedName>
</protein>
<dbReference type="InterPro" id="IPR050638">
    <property type="entry name" value="AA-Vitamin_Transporters"/>
</dbReference>
<reference evidence="8 9" key="1">
    <citation type="submission" date="2021-02" db="EMBL/GenBank/DDBJ databases">
        <title>Niveibacterium changnyeongensis HC41.</title>
        <authorList>
            <person name="Kang M."/>
        </authorList>
    </citation>
    <scope>NUCLEOTIDE SEQUENCE [LARGE SCALE GENOMIC DNA]</scope>
    <source>
        <strain evidence="8 9">HC41</strain>
    </source>
</reference>
<evidence type="ECO:0000256" key="1">
    <source>
        <dbReference type="ARBA" id="ARBA00004141"/>
    </source>
</evidence>
<evidence type="ECO:0000256" key="5">
    <source>
        <dbReference type="ARBA" id="ARBA00023136"/>
    </source>
</evidence>
<dbReference type="EMBL" id="CP071060">
    <property type="protein sequence ID" value="QSI77418.1"/>
    <property type="molecule type" value="Genomic_DNA"/>
</dbReference>
<feature type="transmembrane region" description="Helical" evidence="6">
    <location>
        <begin position="69"/>
        <end position="91"/>
    </location>
</feature>
<feature type="transmembrane region" description="Helical" evidence="6">
    <location>
        <begin position="38"/>
        <end position="57"/>
    </location>
</feature>
<dbReference type="Pfam" id="PF00892">
    <property type="entry name" value="EamA"/>
    <property type="match status" value="2"/>
</dbReference>
<dbReference type="InterPro" id="IPR000620">
    <property type="entry name" value="EamA_dom"/>
</dbReference>
<evidence type="ECO:0000256" key="2">
    <source>
        <dbReference type="ARBA" id="ARBA00007362"/>
    </source>
</evidence>
<dbReference type="RefSeq" id="WP_206254871.1">
    <property type="nucleotide sequence ID" value="NZ_CP071060.1"/>
</dbReference>
<feature type="transmembrane region" description="Helical" evidence="6">
    <location>
        <begin position="97"/>
        <end position="116"/>
    </location>
</feature>
<keyword evidence="4 6" id="KW-1133">Transmembrane helix</keyword>
<evidence type="ECO:0000256" key="4">
    <source>
        <dbReference type="ARBA" id="ARBA00022989"/>
    </source>
</evidence>
<feature type="domain" description="EamA" evidence="7">
    <location>
        <begin position="10"/>
        <end position="133"/>
    </location>
</feature>
<feature type="transmembrane region" description="Helical" evidence="6">
    <location>
        <begin position="148"/>
        <end position="170"/>
    </location>
</feature>
<gene>
    <name evidence="8" type="ORF">JY500_01820</name>
</gene>
<comment type="similarity">
    <text evidence="2">Belongs to the EamA transporter family.</text>
</comment>
<feature type="transmembrane region" description="Helical" evidence="6">
    <location>
        <begin position="12"/>
        <end position="32"/>
    </location>
</feature>
<proteinExistence type="inferred from homology"/>
<evidence type="ECO:0000313" key="8">
    <source>
        <dbReference type="EMBL" id="QSI77418.1"/>
    </source>
</evidence>
<comment type="subcellular location">
    <subcellularLocation>
        <location evidence="1">Membrane</location>
        <topology evidence="1">Multi-pass membrane protein</topology>
    </subcellularLocation>
</comment>
<dbReference type="InterPro" id="IPR037185">
    <property type="entry name" value="EmrE-like"/>
</dbReference>
<dbReference type="SUPFAM" id="SSF103481">
    <property type="entry name" value="Multidrug resistance efflux transporter EmrE"/>
    <property type="match status" value="2"/>
</dbReference>
<accession>A0ABX7M8D4</accession>
<evidence type="ECO:0000259" key="7">
    <source>
        <dbReference type="Pfam" id="PF00892"/>
    </source>
</evidence>
<organism evidence="8 9">
    <name type="scientific">Niveibacterium microcysteis</name>
    <dbReference type="NCBI Taxonomy" id="2811415"/>
    <lineage>
        <taxon>Bacteria</taxon>
        <taxon>Pseudomonadati</taxon>
        <taxon>Pseudomonadota</taxon>
        <taxon>Betaproteobacteria</taxon>
        <taxon>Rhodocyclales</taxon>
        <taxon>Rhodocyclaceae</taxon>
        <taxon>Niveibacterium</taxon>
    </lineage>
</organism>
<feature type="transmembrane region" description="Helical" evidence="6">
    <location>
        <begin position="182"/>
        <end position="204"/>
    </location>
</feature>
<keyword evidence="9" id="KW-1185">Reference proteome</keyword>